<accession>A0A4R8MIZ4</accession>
<evidence type="ECO:0000256" key="2">
    <source>
        <dbReference type="ARBA" id="ARBA00023136"/>
    </source>
</evidence>
<dbReference type="PRINTS" id="PR01021">
    <property type="entry name" value="OMPADOMAIN"/>
</dbReference>
<reference evidence="7 8" key="1">
    <citation type="submission" date="2019-03" db="EMBL/GenBank/DDBJ databases">
        <title>Genomic Encyclopedia of Type Strains, Phase III (KMG-III): the genomes of soil and plant-associated and newly described type strains.</title>
        <authorList>
            <person name="Whitman W."/>
        </authorList>
    </citation>
    <scope>NUCLEOTIDE SEQUENCE [LARGE SCALE GENOMIC DNA]</scope>
    <source>
        <strain evidence="7 8">CECT 8301</strain>
    </source>
</reference>
<keyword evidence="5" id="KW-0732">Signal</keyword>
<sequence>MKLKNYCLTSMFLLVSITVFAQYGMQKKADKLFNTFAFADATEVYTRLIDKDFNTDYATRQLADTYAFMRNPDSAVVYYQKAVEQANVPIEYYYNYAQALRGVKDYKGYRQWMREYKDKGGIINEAQLASDKDFLKSVVNAKQSYFLTDVKFNSEFSDFGAVEHNGNIYFTSARDKGALTKHVYGWNKEPFLDIYVTEKGTNDSLINHKSKLKGDINSVFHDGPITITKDGKTIYFSRNDFNKNVLGKNTEGITNLKIYRATLTDGKWKNLEELSFNDSSYSTGHPALNSDGTKLYFASDRPGGFGGSDIYYVNINADGSIGEPTNAGEIVNTNKNEKFPFVNSEDVLFFSSDGHQGLGLMDIFATVYSKDKTITNVANLGVPVNSSKDDFSFFLNEDGLSGYFASNREGGVGSDDIYAFDKTPQLKIAGKLTDAQTNLPIENATITLLDTDGKPIAFVETDSDGNYDINIDRDTDYKLQVIKDGYIEDSRDTTSKNVDKNVSTITEDFVLNKIQEPTPTVEPYPIVELAPIYFDFDKSTIRDQDTDGLNRIVDLMLNTYPEMAIEIESHTDSRGPAEYNKRLSVKRAKSTYNYLIEHGVNKDRIVSFKGLGEEQLVNQCDGSIKCSKAQHELNRRTQFIVSKIK</sequence>
<gene>
    <name evidence="7" type="ORF">DFQ06_0801</name>
</gene>
<feature type="domain" description="OmpA-like" evidence="6">
    <location>
        <begin position="521"/>
        <end position="645"/>
    </location>
</feature>
<dbReference type="SUPFAM" id="SSF48452">
    <property type="entry name" value="TPR-like"/>
    <property type="match status" value="1"/>
</dbReference>
<dbReference type="CDD" id="cd07185">
    <property type="entry name" value="OmpA_C-like"/>
    <property type="match status" value="1"/>
</dbReference>
<dbReference type="InterPro" id="IPR011659">
    <property type="entry name" value="WD40"/>
</dbReference>
<dbReference type="InterPro" id="IPR011042">
    <property type="entry name" value="6-blade_b-propeller_TolB-like"/>
</dbReference>
<feature type="signal peptide" evidence="5">
    <location>
        <begin position="1"/>
        <end position="21"/>
    </location>
</feature>
<name>A0A4R8MIZ4_9FLAO</name>
<comment type="subcellular location">
    <subcellularLocation>
        <location evidence="1">Cell outer membrane</location>
    </subcellularLocation>
</comment>
<dbReference type="SUPFAM" id="SSF103088">
    <property type="entry name" value="OmpA-like"/>
    <property type="match status" value="1"/>
</dbReference>
<dbReference type="Gene3D" id="1.25.40.10">
    <property type="entry name" value="Tetratricopeptide repeat domain"/>
    <property type="match status" value="1"/>
</dbReference>
<dbReference type="AlphaFoldDB" id="A0A4R8MIZ4"/>
<dbReference type="Proteomes" id="UP000294824">
    <property type="component" value="Unassembled WGS sequence"/>
</dbReference>
<dbReference type="Gene3D" id="2.120.10.30">
    <property type="entry name" value="TolB, C-terminal domain"/>
    <property type="match status" value="1"/>
</dbReference>
<comment type="caution">
    <text evidence="7">The sequence shown here is derived from an EMBL/GenBank/DDBJ whole genome shotgun (WGS) entry which is preliminary data.</text>
</comment>
<evidence type="ECO:0000259" key="6">
    <source>
        <dbReference type="PROSITE" id="PS51123"/>
    </source>
</evidence>
<evidence type="ECO:0000313" key="8">
    <source>
        <dbReference type="Proteomes" id="UP000294824"/>
    </source>
</evidence>
<dbReference type="InterPro" id="IPR006665">
    <property type="entry name" value="OmpA-like"/>
</dbReference>
<dbReference type="RefSeq" id="WP_133966102.1">
    <property type="nucleotide sequence ID" value="NZ_SORL01000007.1"/>
</dbReference>
<dbReference type="Pfam" id="PF07676">
    <property type="entry name" value="PD40"/>
    <property type="match status" value="2"/>
</dbReference>
<proteinExistence type="predicted"/>
<evidence type="ECO:0000313" key="7">
    <source>
        <dbReference type="EMBL" id="TDY63905.1"/>
    </source>
</evidence>
<dbReference type="Gene3D" id="3.30.1330.60">
    <property type="entry name" value="OmpA-like domain"/>
    <property type="match status" value="1"/>
</dbReference>
<keyword evidence="2 4" id="KW-0472">Membrane</keyword>
<dbReference type="Pfam" id="PF00691">
    <property type="entry name" value="OmpA"/>
    <property type="match status" value="1"/>
</dbReference>
<evidence type="ECO:0000256" key="1">
    <source>
        <dbReference type="ARBA" id="ARBA00004442"/>
    </source>
</evidence>
<evidence type="ECO:0000256" key="5">
    <source>
        <dbReference type="SAM" id="SignalP"/>
    </source>
</evidence>
<dbReference type="InterPro" id="IPR008969">
    <property type="entry name" value="CarboxyPept-like_regulatory"/>
</dbReference>
<dbReference type="SUPFAM" id="SSF82171">
    <property type="entry name" value="DPP6 N-terminal domain-like"/>
    <property type="match status" value="1"/>
</dbReference>
<dbReference type="PROSITE" id="PS51123">
    <property type="entry name" value="OMPA_2"/>
    <property type="match status" value="1"/>
</dbReference>
<keyword evidence="8" id="KW-1185">Reference proteome</keyword>
<dbReference type="EMBL" id="SORL01000007">
    <property type="protein sequence ID" value="TDY63905.1"/>
    <property type="molecule type" value="Genomic_DNA"/>
</dbReference>
<dbReference type="InterPro" id="IPR050330">
    <property type="entry name" value="Bact_OuterMem_StrucFunc"/>
</dbReference>
<evidence type="ECO:0000256" key="4">
    <source>
        <dbReference type="PROSITE-ProRule" id="PRU00473"/>
    </source>
</evidence>
<dbReference type="Pfam" id="PF13620">
    <property type="entry name" value="CarboxypepD_reg"/>
    <property type="match status" value="1"/>
</dbReference>
<dbReference type="InterPro" id="IPR011990">
    <property type="entry name" value="TPR-like_helical_dom_sf"/>
</dbReference>
<organism evidence="7 8">
    <name type="scientific">Algibacter lectus</name>
    <dbReference type="NCBI Taxonomy" id="221126"/>
    <lineage>
        <taxon>Bacteria</taxon>
        <taxon>Pseudomonadati</taxon>
        <taxon>Bacteroidota</taxon>
        <taxon>Flavobacteriia</taxon>
        <taxon>Flavobacteriales</taxon>
        <taxon>Flavobacteriaceae</taxon>
        <taxon>Algibacter</taxon>
    </lineage>
</organism>
<dbReference type="InterPro" id="IPR036737">
    <property type="entry name" value="OmpA-like_sf"/>
</dbReference>
<dbReference type="PANTHER" id="PTHR30329:SF21">
    <property type="entry name" value="LIPOPROTEIN YIAD-RELATED"/>
    <property type="match status" value="1"/>
</dbReference>
<dbReference type="SUPFAM" id="SSF49464">
    <property type="entry name" value="Carboxypeptidase regulatory domain-like"/>
    <property type="match status" value="1"/>
</dbReference>
<protein>
    <submittedName>
        <fullName evidence="7">WD40 repeat protein</fullName>
    </submittedName>
</protein>
<dbReference type="InterPro" id="IPR006664">
    <property type="entry name" value="OMP_bac"/>
</dbReference>
<keyword evidence="3" id="KW-0998">Cell outer membrane</keyword>
<feature type="chain" id="PRO_5020753899" evidence="5">
    <location>
        <begin position="22"/>
        <end position="645"/>
    </location>
</feature>
<evidence type="ECO:0000256" key="3">
    <source>
        <dbReference type="ARBA" id="ARBA00023237"/>
    </source>
</evidence>
<dbReference type="PANTHER" id="PTHR30329">
    <property type="entry name" value="STATOR ELEMENT OF FLAGELLAR MOTOR COMPLEX"/>
    <property type="match status" value="1"/>
</dbReference>
<dbReference type="GO" id="GO:0009279">
    <property type="term" value="C:cell outer membrane"/>
    <property type="evidence" value="ECO:0007669"/>
    <property type="project" value="UniProtKB-SubCell"/>
</dbReference>
<dbReference type="Gene3D" id="2.60.40.1120">
    <property type="entry name" value="Carboxypeptidase-like, regulatory domain"/>
    <property type="match status" value="1"/>
</dbReference>